<organism evidence="1 2">
    <name type="scientific">Phanerochaete sordida</name>
    <dbReference type="NCBI Taxonomy" id="48140"/>
    <lineage>
        <taxon>Eukaryota</taxon>
        <taxon>Fungi</taxon>
        <taxon>Dikarya</taxon>
        <taxon>Basidiomycota</taxon>
        <taxon>Agaricomycotina</taxon>
        <taxon>Agaricomycetes</taxon>
        <taxon>Polyporales</taxon>
        <taxon>Phanerochaetaceae</taxon>
        <taxon>Phanerochaete</taxon>
    </lineage>
</organism>
<dbReference type="Proteomes" id="UP000703269">
    <property type="component" value="Unassembled WGS sequence"/>
</dbReference>
<name>A0A9P3LP06_9APHY</name>
<evidence type="ECO:0000313" key="1">
    <source>
        <dbReference type="EMBL" id="GJF00750.1"/>
    </source>
</evidence>
<reference evidence="1 2" key="1">
    <citation type="submission" date="2021-08" db="EMBL/GenBank/DDBJ databases">
        <title>Draft Genome Sequence of Phanerochaete sordida strain YK-624.</title>
        <authorList>
            <person name="Mori T."/>
            <person name="Dohra H."/>
            <person name="Suzuki T."/>
            <person name="Kawagishi H."/>
            <person name="Hirai H."/>
        </authorList>
    </citation>
    <scope>NUCLEOTIDE SEQUENCE [LARGE SCALE GENOMIC DNA]</scope>
    <source>
        <strain evidence="1 2">YK-624</strain>
    </source>
</reference>
<accession>A0A9P3LP06</accession>
<protein>
    <submittedName>
        <fullName evidence="1">Uncharacterized protein</fullName>
    </submittedName>
</protein>
<keyword evidence="2" id="KW-1185">Reference proteome</keyword>
<dbReference type="EMBL" id="BPQB01000195">
    <property type="protein sequence ID" value="GJF00750.1"/>
    <property type="molecule type" value="Genomic_DNA"/>
</dbReference>
<dbReference type="AlphaFoldDB" id="A0A9P3LP06"/>
<gene>
    <name evidence="1" type="ORF">PsYK624_170510</name>
</gene>
<sequence length="77" mass="9162">MREAAPRYYQAALSPTTDPLKPLEMYYTRQSHLEDVPDQTLYLDFDERDSARYRCRTSHARASVAGRCRRPLRKTRR</sequence>
<evidence type="ECO:0000313" key="2">
    <source>
        <dbReference type="Proteomes" id="UP000703269"/>
    </source>
</evidence>
<comment type="caution">
    <text evidence="1">The sequence shown here is derived from an EMBL/GenBank/DDBJ whole genome shotgun (WGS) entry which is preliminary data.</text>
</comment>
<proteinExistence type="predicted"/>